<dbReference type="PANTHER" id="PTHR22911">
    <property type="entry name" value="ACYL-MALONYL CONDENSING ENZYME-RELATED"/>
    <property type="match status" value="1"/>
</dbReference>
<feature type="transmembrane region" description="Helical" evidence="8">
    <location>
        <begin position="139"/>
        <end position="156"/>
    </location>
</feature>
<accession>A0A2T0R571</accession>
<evidence type="ECO:0000313" key="10">
    <source>
        <dbReference type="EMBL" id="PRY15922.1"/>
    </source>
</evidence>
<evidence type="ECO:0000259" key="9">
    <source>
        <dbReference type="Pfam" id="PF00892"/>
    </source>
</evidence>
<feature type="transmembrane region" description="Helical" evidence="8">
    <location>
        <begin position="225"/>
        <end position="246"/>
    </location>
</feature>
<comment type="caution">
    <text evidence="10">The sequence shown here is derived from an EMBL/GenBank/DDBJ whole genome shotgun (WGS) entry which is preliminary data.</text>
</comment>
<dbReference type="NCBIfam" id="TIGR00688">
    <property type="entry name" value="rarD"/>
    <property type="match status" value="1"/>
</dbReference>
<evidence type="ECO:0000256" key="3">
    <source>
        <dbReference type="ARBA" id="ARBA00022448"/>
    </source>
</evidence>
<dbReference type="SUPFAM" id="SSF103481">
    <property type="entry name" value="Multidrug resistance efflux transporter EmrE"/>
    <property type="match status" value="2"/>
</dbReference>
<feature type="domain" description="EamA" evidence="9">
    <location>
        <begin position="19"/>
        <end position="155"/>
    </location>
</feature>
<dbReference type="InterPro" id="IPR000620">
    <property type="entry name" value="EamA_dom"/>
</dbReference>
<dbReference type="GO" id="GO:0005886">
    <property type="term" value="C:plasma membrane"/>
    <property type="evidence" value="ECO:0007669"/>
    <property type="project" value="UniProtKB-SubCell"/>
</dbReference>
<feature type="transmembrane region" description="Helical" evidence="8">
    <location>
        <begin position="110"/>
        <end position="132"/>
    </location>
</feature>
<keyword evidence="6 8" id="KW-1133">Transmembrane helix</keyword>
<feature type="transmembrane region" description="Helical" evidence="8">
    <location>
        <begin position="280"/>
        <end position="301"/>
    </location>
</feature>
<evidence type="ECO:0000256" key="1">
    <source>
        <dbReference type="ARBA" id="ARBA00004651"/>
    </source>
</evidence>
<evidence type="ECO:0000256" key="5">
    <source>
        <dbReference type="ARBA" id="ARBA00022692"/>
    </source>
</evidence>
<gene>
    <name evidence="10" type="ORF">CLV37_104135</name>
</gene>
<comment type="subcellular location">
    <subcellularLocation>
        <location evidence="1">Cell membrane</location>
        <topology evidence="1">Multi-pass membrane protein</topology>
    </subcellularLocation>
</comment>
<evidence type="ECO:0000313" key="11">
    <source>
        <dbReference type="Proteomes" id="UP000238083"/>
    </source>
</evidence>
<comment type="similarity">
    <text evidence="2">Belongs to the EamA transporter family.</text>
</comment>
<dbReference type="PANTHER" id="PTHR22911:SF137">
    <property type="entry name" value="SOLUTE CARRIER FAMILY 35 MEMBER G2-RELATED"/>
    <property type="match status" value="1"/>
</dbReference>
<feature type="transmembrane region" description="Helical" evidence="8">
    <location>
        <begin position="253"/>
        <end position="274"/>
    </location>
</feature>
<dbReference type="InterPro" id="IPR004626">
    <property type="entry name" value="RarD"/>
</dbReference>
<organism evidence="10 11">
    <name type="scientific">Kineococcus rhizosphaerae</name>
    <dbReference type="NCBI Taxonomy" id="559628"/>
    <lineage>
        <taxon>Bacteria</taxon>
        <taxon>Bacillati</taxon>
        <taxon>Actinomycetota</taxon>
        <taxon>Actinomycetes</taxon>
        <taxon>Kineosporiales</taxon>
        <taxon>Kineosporiaceae</taxon>
        <taxon>Kineococcus</taxon>
    </lineage>
</organism>
<feature type="transmembrane region" description="Helical" evidence="8">
    <location>
        <begin position="20"/>
        <end position="38"/>
    </location>
</feature>
<name>A0A2T0R571_9ACTN</name>
<feature type="transmembrane region" description="Helical" evidence="8">
    <location>
        <begin position="192"/>
        <end position="213"/>
    </location>
</feature>
<sequence length="323" mass="33946">MTPVDQPPAGPARTVHTRSGVLAGAAAYGLWGLFPFYFHALRSAGALEILAWRVVFSLALSAVLVTALRRWGRVAAVARSREQRTLLAAAAVAVAVNWGVYGLAVVDGHVLEAALGYFVNPLLTVLLGVLVLRERLRPGQWAAVGVGLAAVVVITVDLGRLPWMALTVAVSFAAYGLLKNQLGRRGGGVDPLTGLTVETTVLVVPAVVALLVLGPRVTFATEGPLHAGLLVLAGPTTLVPLVLFATAASRVPLTVIGMLQYVTPVLQFVAALLLGETMPASRWIGFGLVWLALAVLTVDVVRHQRLGARRESAGSTPVTVHER</sequence>
<evidence type="ECO:0000256" key="8">
    <source>
        <dbReference type="SAM" id="Phobius"/>
    </source>
</evidence>
<dbReference type="Proteomes" id="UP000238083">
    <property type="component" value="Unassembled WGS sequence"/>
</dbReference>
<evidence type="ECO:0000256" key="4">
    <source>
        <dbReference type="ARBA" id="ARBA00022475"/>
    </source>
</evidence>
<dbReference type="RefSeq" id="WP_211298527.1">
    <property type="nucleotide sequence ID" value="NZ_PVZF01000004.1"/>
</dbReference>
<dbReference type="AlphaFoldDB" id="A0A2T0R571"/>
<keyword evidence="5 8" id="KW-0812">Transmembrane</keyword>
<evidence type="ECO:0000256" key="2">
    <source>
        <dbReference type="ARBA" id="ARBA00007362"/>
    </source>
</evidence>
<feature type="transmembrane region" description="Helical" evidence="8">
    <location>
        <begin position="162"/>
        <end position="180"/>
    </location>
</feature>
<dbReference type="EMBL" id="PVZF01000004">
    <property type="protein sequence ID" value="PRY15922.1"/>
    <property type="molecule type" value="Genomic_DNA"/>
</dbReference>
<feature type="transmembrane region" description="Helical" evidence="8">
    <location>
        <begin position="84"/>
        <end position="104"/>
    </location>
</feature>
<proteinExistence type="inferred from homology"/>
<dbReference type="InterPro" id="IPR037185">
    <property type="entry name" value="EmrE-like"/>
</dbReference>
<evidence type="ECO:0000256" key="6">
    <source>
        <dbReference type="ARBA" id="ARBA00022989"/>
    </source>
</evidence>
<protein>
    <submittedName>
        <fullName evidence="10">Chloramphenicol-sensitive protein RarD</fullName>
    </submittedName>
</protein>
<keyword evidence="3" id="KW-0813">Transport</keyword>
<reference evidence="10 11" key="1">
    <citation type="submission" date="2018-03" db="EMBL/GenBank/DDBJ databases">
        <title>Genomic Encyclopedia of Archaeal and Bacterial Type Strains, Phase II (KMG-II): from individual species to whole genera.</title>
        <authorList>
            <person name="Goeker M."/>
        </authorList>
    </citation>
    <scope>NUCLEOTIDE SEQUENCE [LARGE SCALE GENOMIC DNA]</scope>
    <source>
        <strain evidence="10 11">DSM 19711</strain>
    </source>
</reference>
<evidence type="ECO:0000256" key="7">
    <source>
        <dbReference type="ARBA" id="ARBA00023136"/>
    </source>
</evidence>
<feature type="transmembrane region" description="Helical" evidence="8">
    <location>
        <begin position="50"/>
        <end position="72"/>
    </location>
</feature>
<keyword evidence="11" id="KW-1185">Reference proteome</keyword>
<keyword evidence="4" id="KW-1003">Cell membrane</keyword>
<dbReference type="Pfam" id="PF00892">
    <property type="entry name" value="EamA"/>
    <property type="match status" value="1"/>
</dbReference>
<keyword evidence="7 8" id="KW-0472">Membrane</keyword>